<name>A0A6J8C637_MYTCO</name>
<evidence type="ECO:0000313" key="3">
    <source>
        <dbReference type="EMBL" id="CAC5390584.1"/>
    </source>
</evidence>
<dbReference type="Pfam" id="PF20231">
    <property type="entry name" value="DUF6589"/>
    <property type="match status" value="1"/>
</dbReference>
<dbReference type="InterPro" id="IPR046496">
    <property type="entry name" value="DUF6589"/>
</dbReference>
<evidence type="ECO:0000256" key="1">
    <source>
        <dbReference type="SAM" id="MobiDB-lite"/>
    </source>
</evidence>
<dbReference type="OrthoDB" id="5986971at2759"/>
<evidence type="ECO:0000313" key="4">
    <source>
        <dbReference type="Proteomes" id="UP000507470"/>
    </source>
</evidence>
<keyword evidence="4" id="KW-1185">Reference proteome</keyword>
<feature type="domain" description="DUF6589" evidence="2">
    <location>
        <begin position="481"/>
        <end position="884"/>
    </location>
</feature>
<reference evidence="3 4" key="1">
    <citation type="submission" date="2020-06" db="EMBL/GenBank/DDBJ databases">
        <authorList>
            <person name="Li R."/>
            <person name="Bekaert M."/>
        </authorList>
    </citation>
    <scope>NUCLEOTIDE SEQUENCE [LARGE SCALE GENOMIC DNA]</scope>
    <source>
        <strain evidence="4">wild</strain>
    </source>
</reference>
<proteinExistence type="predicted"/>
<feature type="compositionally biased region" description="Polar residues" evidence="1">
    <location>
        <begin position="160"/>
        <end position="176"/>
    </location>
</feature>
<sequence>MEQETCFHCTHVFDLKNLTKECRRNIHKIHSEVNILETLESVYGGVELHDFSGFEQDCFVCSKCYNVIQGIYRSQKKLSTLTDSLKSVASIKFSSLNSKNTTVVTPWIKSCSLAQEKQSPTKKRSRECLTPVKSGYTPHGKKPLAASCQTPKARRKRLNFNKTPRQTPKSTRQSPVSPGPKVKVHLGFKGSSRQTTLKGSSKLACRAIVLKQYKTAINHLLQIEDLKKDIFQITKKKMNQELHQICQAKESVLRTKNLENFHGRELTVNSNKHVHCIAILLFNRNSQMGAIQAINSILMFRGHIRTKIYTTFNRAGLCSSYKSTIRHVDQICQNFDQPVRNWTNRVASHYTKKLRETTHLDEHNYALSSMEDHTSCSTTLPVLETPAKGHTGTSPVELFCESPFECSTPESESPTYMYTAVPVSPLPETPLGLHFHLTTQKTEDTSNKVFNLVHALAVQDRVSADDLEDCVPQADILTIPNEAFLPSKEDYNQLNQEYNILIQRVLVENIKELKDCKEFVIYHIPHQFSKESRKKSCVIPLGILEKDENKTEEMIEIIEHLQQYTPKAHDKMMPLLMGGDGLSVERGEGAQRARADGISQEDRLEGFIWKSEDWHAHVISLQVRISIEDTFNQLFKGTSSSEKGTLFQLRNLFEHRGVKSEVKDAVNSCRDFLRFVTQGYVILAALNVLNMHSVNDIEESLSTKTKGEKKTFMEKLSKSIVAKFLQTEMPSLKQKDLSVPDVETDLDQQSTSNQSEEKQEKPDYKFNYSCCLLREGLQDWIREDSSKENDGERLVRMWRFDFLRFSLNNHTKYRLLAFRLQAQLMALLPPKLAHQLRHNRCINIHGVEGCNVPADQALEFLNMRAKDALNSLHGNMSSASIQRCGRSLQGCNNNI</sequence>
<dbReference type="EMBL" id="CACVKT020004554">
    <property type="protein sequence ID" value="CAC5390584.1"/>
    <property type="molecule type" value="Genomic_DNA"/>
</dbReference>
<dbReference type="Proteomes" id="UP000507470">
    <property type="component" value="Unassembled WGS sequence"/>
</dbReference>
<accession>A0A6J8C637</accession>
<gene>
    <name evidence="3" type="ORF">MCOR_25672</name>
</gene>
<feature type="region of interest" description="Disordered" evidence="1">
    <location>
        <begin position="122"/>
        <end position="186"/>
    </location>
</feature>
<dbReference type="AlphaFoldDB" id="A0A6J8C637"/>
<organism evidence="3 4">
    <name type="scientific">Mytilus coruscus</name>
    <name type="common">Sea mussel</name>
    <dbReference type="NCBI Taxonomy" id="42192"/>
    <lineage>
        <taxon>Eukaryota</taxon>
        <taxon>Metazoa</taxon>
        <taxon>Spiralia</taxon>
        <taxon>Lophotrochozoa</taxon>
        <taxon>Mollusca</taxon>
        <taxon>Bivalvia</taxon>
        <taxon>Autobranchia</taxon>
        <taxon>Pteriomorphia</taxon>
        <taxon>Mytilida</taxon>
        <taxon>Mytiloidea</taxon>
        <taxon>Mytilidae</taxon>
        <taxon>Mytilinae</taxon>
        <taxon>Mytilus</taxon>
    </lineage>
</organism>
<feature type="region of interest" description="Disordered" evidence="1">
    <location>
        <begin position="736"/>
        <end position="761"/>
    </location>
</feature>
<protein>
    <recommendedName>
        <fullName evidence="2">DUF6589 domain-containing protein</fullName>
    </recommendedName>
</protein>
<evidence type="ECO:0000259" key="2">
    <source>
        <dbReference type="Pfam" id="PF20231"/>
    </source>
</evidence>